<accession>A0A8H7U1J5</accession>
<reference evidence="1" key="1">
    <citation type="submission" date="2020-11" db="EMBL/GenBank/DDBJ databases">
        <authorList>
            <person name="Koelle M."/>
            <person name="Horta M.A.C."/>
            <person name="Nowrousian M."/>
            <person name="Ohm R.A."/>
            <person name="Benz P."/>
            <person name="Pilgard A."/>
        </authorList>
    </citation>
    <scope>NUCLEOTIDE SEQUENCE</scope>
    <source>
        <strain evidence="1">FPRL280</strain>
    </source>
</reference>
<evidence type="ECO:0000313" key="2">
    <source>
        <dbReference type="Proteomes" id="UP000639403"/>
    </source>
</evidence>
<comment type="caution">
    <text evidence="1">The sequence shown here is derived from an EMBL/GenBank/DDBJ whole genome shotgun (WGS) entry which is preliminary data.</text>
</comment>
<sequence length="226" mass="25215">MHPVSSPPVSARASSAPSAPYIPEPGHISAVYASVLIPFQALFDKGRPGSQEAEYSSLGYSGRRSRPCVVVDAAPGEAVTIFLMTTWNGVPLRNLPFVYEHFSVVVNQTADDDAAGVLHTTPRWHAEEKQIQYVIPLSVISDPPPHRRYMKGLVPYMVNTEQMLRAAFFQDDLMRLWNDLRAKKPGFQERQEHNWLVCLNTNGTMQITALLNGLRVEVYSMSSSML</sequence>
<organism evidence="1 2">
    <name type="scientific">Rhodonia placenta</name>
    <dbReference type="NCBI Taxonomy" id="104341"/>
    <lineage>
        <taxon>Eukaryota</taxon>
        <taxon>Fungi</taxon>
        <taxon>Dikarya</taxon>
        <taxon>Basidiomycota</taxon>
        <taxon>Agaricomycotina</taxon>
        <taxon>Agaricomycetes</taxon>
        <taxon>Polyporales</taxon>
        <taxon>Adustoporiaceae</taxon>
        <taxon>Rhodonia</taxon>
    </lineage>
</organism>
<name>A0A8H7U1J5_9APHY</name>
<evidence type="ECO:0000313" key="1">
    <source>
        <dbReference type="EMBL" id="KAF9813539.1"/>
    </source>
</evidence>
<reference evidence="1" key="2">
    <citation type="journal article" name="Front. Microbiol.">
        <title>Degradative Capacity of Two Strains of Rhodonia placenta: From Phenotype to Genotype.</title>
        <authorList>
            <person name="Kolle M."/>
            <person name="Horta M.A.C."/>
            <person name="Nowrousian M."/>
            <person name="Ohm R.A."/>
            <person name="Benz J.P."/>
            <person name="Pilgard A."/>
        </authorList>
    </citation>
    <scope>NUCLEOTIDE SEQUENCE</scope>
    <source>
        <strain evidence="1">FPRL280</strain>
    </source>
</reference>
<protein>
    <submittedName>
        <fullName evidence="1">Uncharacterized protein</fullName>
    </submittedName>
</protein>
<proteinExistence type="predicted"/>
<dbReference type="AlphaFoldDB" id="A0A8H7U1J5"/>
<dbReference type="Proteomes" id="UP000639403">
    <property type="component" value="Unassembled WGS sequence"/>
</dbReference>
<dbReference type="EMBL" id="JADOXO010000102">
    <property type="protein sequence ID" value="KAF9813539.1"/>
    <property type="molecule type" value="Genomic_DNA"/>
</dbReference>
<gene>
    <name evidence="1" type="ORF">IEO21_05520</name>
</gene>